<dbReference type="AlphaFoldDB" id="A0A1F7U246"/>
<accession>A0A1F7U246</accession>
<proteinExistence type="predicted"/>
<reference evidence="1 2" key="1">
    <citation type="journal article" date="2016" name="Nat. Commun.">
        <title>Thousands of microbial genomes shed light on interconnected biogeochemical processes in an aquifer system.</title>
        <authorList>
            <person name="Anantharaman K."/>
            <person name="Brown C.T."/>
            <person name="Hug L.A."/>
            <person name="Sharon I."/>
            <person name="Castelle C.J."/>
            <person name="Probst A.J."/>
            <person name="Thomas B.C."/>
            <person name="Singh A."/>
            <person name="Wilkins M.J."/>
            <person name="Karaoz U."/>
            <person name="Brodie E.L."/>
            <person name="Williams K.H."/>
            <person name="Hubbard S.S."/>
            <person name="Banfield J.F."/>
        </authorList>
    </citation>
    <scope>NUCLEOTIDE SEQUENCE [LARGE SCALE GENOMIC DNA]</scope>
</reference>
<comment type="caution">
    <text evidence="1">The sequence shown here is derived from an EMBL/GenBank/DDBJ whole genome shotgun (WGS) entry which is preliminary data.</text>
</comment>
<evidence type="ECO:0000313" key="1">
    <source>
        <dbReference type="EMBL" id="OGL71757.1"/>
    </source>
</evidence>
<organism evidence="1 2">
    <name type="scientific">Candidatus Uhrbacteria bacterium RIFCSPHIGHO2_02_FULL_53_13</name>
    <dbReference type="NCBI Taxonomy" id="1802389"/>
    <lineage>
        <taxon>Bacteria</taxon>
        <taxon>Candidatus Uhriibacteriota</taxon>
    </lineage>
</organism>
<evidence type="ECO:0000313" key="2">
    <source>
        <dbReference type="Proteomes" id="UP000177097"/>
    </source>
</evidence>
<gene>
    <name evidence="1" type="ORF">A3C17_03000</name>
</gene>
<dbReference type="Proteomes" id="UP000177097">
    <property type="component" value="Unassembled WGS sequence"/>
</dbReference>
<dbReference type="STRING" id="1802389.A3C17_03000"/>
<protein>
    <submittedName>
        <fullName evidence="1">Uncharacterized protein</fullName>
    </submittedName>
</protein>
<dbReference type="EMBL" id="MGDX01000006">
    <property type="protein sequence ID" value="OGL71757.1"/>
    <property type="molecule type" value="Genomic_DNA"/>
</dbReference>
<name>A0A1F7U246_9BACT</name>
<sequence>MPLIEIKGLDPRMLTTDVVSCLKAYQLRHQATLADHIDDRVLWERIVERRVTSMIRTTSFPNFRQDTTVTFSFSLWREATAQNVVVIVRGLFVHPDRTRDTKNGLLNRLNRALSWYIPLGWGLELWTESVDLHSEGYWARE</sequence>